<dbReference type="PANTHER" id="PTHR42723:SF1">
    <property type="entry name" value="CHLOROPHYLL SYNTHASE, CHLOROPLASTIC"/>
    <property type="match status" value="1"/>
</dbReference>
<evidence type="ECO:0000256" key="2">
    <source>
        <dbReference type="ARBA" id="ARBA00022692"/>
    </source>
</evidence>
<gene>
    <name evidence="6" type="ORF">SCHPADRAFT_886909</name>
</gene>
<dbReference type="InterPro" id="IPR050475">
    <property type="entry name" value="Prenyltransferase_related"/>
</dbReference>
<accession>A0A0H2RZS7</accession>
<dbReference type="InParanoid" id="A0A0H2RZS7"/>
<dbReference type="OrthoDB" id="434972at2759"/>
<feature type="transmembrane region" description="Helical" evidence="5">
    <location>
        <begin position="117"/>
        <end position="148"/>
    </location>
</feature>
<dbReference type="GO" id="GO:0016020">
    <property type="term" value="C:membrane"/>
    <property type="evidence" value="ECO:0007669"/>
    <property type="project" value="UniProtKB-SubCell"/>
</dbReference>
<dbReference type="STRING" id="27342.A0A0H2RZS7"/>
<evidence type="ECO:0008006" key="8">
    <source>
        <dbReference type="Google" id="ProtNLM"/>
    </source>
</evidence>
<keyword evidence="7" id="KW-1185">Reference proteome</keyword>
<keyword evidence="2 5" id="KW-0812">Transmembrane</keyword>
<dbReference type="PANTHER" id="PTHR42723">
    <property type="entry name" value="CHLOROPHYLL SYNTHASE"/>
    <property type="match status" value="1"/>
</dbReference>
<dbReference type="EMBL" id="KQ085903">
    <property type="protein sequence ID" value="KLO17595.1"/>
    <property type="molecule type" value="Genomic_DNA"/>
</dbReference>
<evidence type="ECO:0000313" key="7">
    <source>
        <dbReference type="Proteomes" id="UP000053477"/>
    </source>
</evidence>
<proteinExistence type="predicted"/>
<dbReference type="Gene3D" id="1.10.357.140">
    <property type="entry name" value="UbiA prenyltransferase"/>
    <property type="match status" value="1"/>
</dbReference>
<name>A0A0H2RZS7_9AGAM</name>
<comment type="subcellular location">
    <subcellularLocation>
        <location evidence="1">Membrane</location>
        <topology evidence="1">Multi-pass membrane protein</topology>
    </subcellularLocation>
</comment>
<evidence type="ECO:0000256" key="3">
    <source>
        <dbReference type="ARBA" id="ARBA00022989"/>
    </source>
</evidence>
<dbReference type="Proteomes" id="UP000053477">
    <property type="component" value="Unassembled WGS sequence"/>
</dbReference>
<organism evidence="6 7">
    <name type="scientific">Schizopora paradoxa</name>
    <dbReference type="NCBI Taxonomy" id="27342"/>
    <lineage>
        <taxon>Eukaryota</taxon>
        <taxon>Fungi</taxon>
        <taxon>Dikarya</taxon>
        <taxon>Basidiomycota</taxon>
        <taxon>Agaricomycotina</taxon>
        <taxon>Agaricomycetes</taxon>
        <taxon>Hymenochaetales</taxon>
        <taxon>Schizoporaceae</taxon>
        <taxon>Schizopora</taxon>
    </lineage>
</organism>
<evidence type="ECO:0000313" key="6">
    <source>
        <dbReference type="EMBL" id="KLO17595.1"/>
    </source>
</evidence>
<evidence type="ECO:0000256" key="1">
    <source>
        <dbReference type="ARBA" id="ARBA00004141"/>
    </source>
</evidence>
<evidence type="ECO:0000256" key="5">
    <source>
        <dbReference type="SAM" id="Phobius"/>
    </source>
</evidence>
<feature type="transmembrane region" description="Helical" evidence="5">
    <location>
        <begin position="253"/>
        <end position="271"/>
    </location>
</feature>
<dbReference type="InterPro" id="IPR044878">
    <property type="entry name" value="UbiA_sf"/>
</dbReference>
<dbReference type="Pfam" id="PF01040">
    <property type="entry name" value="UbiA"/>
    <property type="match status" value="1"/>
</dbReference>
<protein>
    <recommendedName>
        <fullName evidence="8">UbiA prenyltransferase</fullName>
    </recommendedName>
</protein>
<dbReference type="CDD" id="cd13965">
    <property type="entry name" value="PT_UbiA_3"/>
    <property type="match status" value="1"/>
</dbReference>
<evidence type="ECO:0000256" key="4">
    <source>
        <dbReference type="ARBA" id="ARBA00023136"/>
    </source>
</evidence>
<feature type="transmembrane region" description="Helical" evidence="5">
    <location>
        <begin position="228"/>
        <end position="247"/>
    </location>
</feature>
<keyword evidence="3 5" id="KW-1133">Transmembrane helix</keyword>
<feature type="transmembrane region" description="Helical" evidence="5">
    <location>
        <begin position="187"/>
        <end position="207"/>
    </location>
</feature>
<dbReference type="InterPro" id="IPR000537">
    <property type="entry name" value="UbiA_prenyltransferase"/>
</dbReference>
<keyword evidence="4 5" id="KW-0472">Membrane</keyword>
<sequence>MFEIHSPATFAPSSPSCLLQRVRRLSPFRRLRYYAKTCWLFIADDVKTIILPCSTFSLITSPRLELSRIPLVIFWISIHLFLCDVSNQSVSRLEDLANKPYRPIAAGRISERSARHLLVFLYIFCTLLSAALGQFWVSFTLGILALAYNTYEMSQNWMAKNILNAAAYVCFEYGGTALAGDELDRTAYTALILSFFTIITTIHCQDFRDIEGDRLSGRITLPIQFGQAASRALFSFFVIFWSILIPHVWDMTFLWRSVYFLSGLYLGVCVFRRRTVEEDKRSYKLYNFWIAAIHFAVINARR</sequence>
<dbReference type="AlphaFoldDB" id="A0A0H2RZS7"/>
<dbReference type="GO" id="GO:0016765">
    <property type="term" value="F:transferase activity, transferring alkyl or aryl (other than methyl) groups"/>
    <property type="evidence" value="ECO:0007669"/>
    <property type="project" value="InterPro"/>
</dbReference>
<reference evidence="6 7" key="1">
    <citation type="submission" date="2015-04" db="EMBL/GenBank/DDBJ databases">
        <title>Complete genome sequence of Schizopora paradoxa KUC8140, a cosmopolitan wood degrader in East Asia.</title>
        <authorList>
            <consortium name="DOE Joint Genome Institute"/>
            <person name="Min B."/>
            <person name="Park H."/>
            <person name="Jang Y."/>
            <person name="Kim J.-J."/>
            <person name="Kim K.H."/>
            <person name="Pangilinan J."/>
            <person name="Lipzen A."/>
            <person name="Riley R."/>
            <person name="Grigoriev I.V."/>
            <person name="Spatafora J.W."/>
            <person name="Choi I.-G."/>
        </authorList>
    </citation>
    <scope>NUCLEOTIDE SEQUENCE [LARGE SCALE GENOMIC DNA]</scope>
    <source>
        <strain evidence="6 7">KUC8140</strain>
    </source>
</reference>